<evidence type="ECO:0000313" key="3">
    <source>
        <dbReference type="Proteomes" id="UP001174936"/>
    </source>
</evidence>
<feature type="compositionally biased region" description="Basic and acidic residues" evidence="1">
    <location>
        <begin position="79"/>
        <end position="103"/>
    </location>
</feature>
<feature type="region of interest" description="Disordered" evidence="1">
    <location>
        <begin position="23"/>
        <end position="43"/>
    </location>
</feature>
<evidence type="ECO:0000313" key="2">
    <source>
        <dbReference type="EMBL" id="KAK0646365.1"/>
    </source>
</evidence>
<proteinExistence type="predicted"/>
<reference evidence="2" key="1">
    <citation type="submission" date="2023-06" db="EMBL/GenBank/DDBJ databases">
        <title>Genome-scale phylogeny and comparative genomics of the fungal order Sordariales.</title>
        <authorList>
            <consortium name="Lawrence Berkeley National Laboratory"/>
            <person name="Hensen N."/>
            <person name="Bonometti L."/>
            <person name="Westerberg I."/>
            <person name="Brannstrom I.O."/>
            <person name="Guillou S."/>
            <person name="Cros-Aarteil S."/>
            <person name="Calhoun S."/>
            <person name="Haridas S."/>
            <person name="Kuo A."/>
            <person name="Mondo S."/>
            <person name="Pangilinan J."/>
            <person name="Riley R."/>
            <person name="Labutti K."/>
            <person name="Andreopoulos B."/>
            <person name="Lipzen A."/>
            <person name="Chen C."/>
            <person name="Yanf M."/>
            <person name="Daum C."/>
            <person name="Ng V."/>
            <person name="Clum A."/>
            <person name="Steindorff A."/>
            <person name="Ohm R."/>
            <person name="Martin F."/>
            <person name="Silar P."/>
            <person name="Natvig D."/>
            <person name="Lalanne C."/>
            <person name="Gautier V."/>
            <person name="Ament-Velasquez S.L."/>
            <person name="Kruys A."/>
            <person name="Hutchinson M.I."/>
            <person name="Powell A.J."/>
            <person name="Barry K."/>
            <person name="Miller A.N."/>
            <person name="Grigoriev I.V."/>
            <person name="Debuchy R."/>
            <person name="Gladieux P."/>
            <person name="Thoren M.H."/>
            <person name="Johannesson H."/>
        </authorList>
    </citation>
    <scope>NUCLEOTIDE SEQUENCE</scope>
    <source>
        <strain evidence="2">SMH2532-1</strain>
    </source>
</reference>
<gene>
    <name evidence="2" type="ORF">B0T16DRAFT_413273</name>
</gene>
<dbReference type="Proteomes" id="UP001174936">
    <property type="component" value="Unassembled WGS sequence"/>
</dbReference>
<feature type="region of interest" description="Disordered" evidence="1">
    <location>
        <begin position="68"/>
        <end position="147"/>
    </location>
</feature>
<comment type="caution">
    <text evidence="2">The sequence shown here is derived from an EMBL/GenBank/DDBJ whole genome shotgun (WGS) entry which is preliminary data.</text>
</comment>
<protein>
    <submittedName>
        <fullName evidence="2">Uncharacterized protein</fullName>
    </submittedName>
</protein>
<keyword evidence="3" id="KW-1185">Reference proteome</keyword>
<accession>A0AA39Y8C7</accession>
<dbReference type="EMBL" id="JAULSV010000004">
    <property type="protein sequence ID" value="KAK0646365.1"/>
    <property type="molecule type" value="Genomic_DNA"/>
</dbReference>
<organism evidence="2 3">
    <name type="scientific">Cercophora newfieldiana</name>
    <dbReference type="NCBI Taxonomy" id="92897"/>
    <lineage>
        <taxon>Eukaryota</taxon>
        <taxon>Fungi</taxon>
        <taxon>Dikarya</taxon>
        <taxon>Ascomycota</taxon>
        <taxon>Pezizomycotina</taxon>
        <taxon>Sordariomycetes</taxon>
        <taxon>Sordariomycetidae</taxon>
        <taxon>Sordariales</taxon>
        <taxon>Lasiosphaeriaceae</taxon>
        <taxon>Cercophora</taxon>
    </lineage>
</organism>
<sequence length="147" mass="16269">MGLMLLGVLAQVDAAVSVFAPPLEPAEAKGEEEEEMQRKSGREVLEATAIRDIGTAVSRETVMMAERGVPVARPENQADDSRHQRDRPLETVELASPKDADRPKTKKKKAFATGDEFDDIFGSLEKTSKRPKKRKRGNEFDDIFSGL</sequence>
<evidence type="ECO:0000256" key="1">
    <source>
        <dbReference type="SAM" id="MobiDB-lite"/>
    </source>
</evidence>
<name>A0AA39Y8C7_9PEZI</name>
<dbReference type="AlphaFoldDB" id="A0AA39Y8C7"/>